<evidence type="ECO:0000256" key="1">
    <source>
        <dbReference type="SAM" id="Phobius"/>
    </source>
</evidence>
<evidence type="ECO:0000313" key="2">
    <source>
        <dbReference type="EMBL" id="RCW40770.1"/>
    </source>
</evidence>
<comment type="caution">
    <text evidence="2">The sequence shown here is derived from an EMBL/GenBank/DDBJ whole genome shotgun (WGS) entry which is preliminary data.</text>
</comment>
<dbReference type="OrthoDB" id="5195650at2"/>
<dbReference type="Proteomes" id="UP000253495">
    <property type="component" value="Unassembled WGS sequence"/>
</dbReference>
<evidence type="ECO:0000313" key="3">
    <source>
        <dbReference type="Proteomes" id="UP000253495"/>
    </source>
</evidence>
<keyword evidence="1" id="KW-0472">Membrane</keyword>
<sequence>MSTPGIGKEPHLWLPDLSSVTRLPKPLKAVVYLIMLAVLTVAGISALLATAVVIGEITGSFDIATFMGR</sequence>
<organism evidence="2 3">
    <name type="scientific">Halopolyspora algeriensis</name>
    <dbReference type="NCBI Taxonomy" id="1500506"/>
    <lineage>
        <taxon>Bacteria</taxon>
        <taxon>Bacillati</taxon>
        <taxon>Actinomycetota</taxon>
        <taxon>Actinomycetes</taxon>
        <taxon>Actinomycetes incertae sedis</taxon>
        <taxon>Halopolyspora</taxon>
    </lineage>
</organism>
<feature type="transmembrane region" description="Helical" evidence="1">
    <location>
        <begin position="29"/>
        <end position="54"/>
    </location>
</feature>
<name>A0A368VHR0_9ACTN</name>
<keyword evidence="1" id="KW-0812">Transmembrane</keyword>
<reference evidence="2 3" key="1">
    <citation type="submission" date="2018-07" db="EMBL/GenBank/DDBJ databases">
        <title>Genomic Encyclopedia of Type Strains, Phase III (KMG-III): the genomes of soil and plant-associated and newly described type strains.</title>
        <authorList>
            <person name="Whitman W."/>
        </authorList>
    </citation>
    <scope>NUCLEOTIDE SEQUENCE [LARGE SCALE GENOMIC DNA]</scope>
    <source>
        <strain evidence="2 3">CECT 8575</strain>
    </source>
</reference>
<dbReference type="EMBL" id="QPJC01000010">
    <property type="protein sequence ID" value="RCW40770.1"/>
    <property type="molecule type" value="Genomic_DNA"/>
</dbReference>
<keyword evidence="1" id="KW-1133">Transmembrane helix</keyword>
<dbReference type="RefSeq" id="WP_114453988.1">
    <property type="nucleotide sequence ID" value="NZ_QPJC01000010.1"/>
</dbReference>
<keyword evidence="3" id="KW-1185">Reference proteome</keyword>
<protein>
    <submittedName>
        <fullName evidence="2">Uncharacterized protein</fullName>
    </submittedName>
</protein>
<accession>A0A368VHR0</accession>
<gene>
    <name evidence="2" type="ORF">DFQ14_11098</name>
</gene>
<proteinExistence type="predicted"/>
<dbReference type="AlphaFoldDB" id="A0A368VHR0"/>